<evidence type="ECO:0000313" key="2">
    <source>
        <dbReference type="Proteomes" id="UP000186601"/>
    </source>
</evidence>
<name>A0A2R6NMM8_9APHY</name>
<dbReference type="OrthoDB" id="3132420at2759"/>
<proteinExistence type="predicted"/>
<dbReference type="EMBL" id="MLYV02001069">
    <property type="protein sequence ID" value="PSR73631.1"/>
    <property type="molecule type" value="Genomic_DNA"/>
</dbReference>
<comment type="caution">
    <text evidence="1">The sequence shown here is derived from an EMBL/GenBank/DDBJ whole genome shotgun (WGS) entry which is preliminary data.</text>
</comment>
<reference evidence="1 2" key="1">
    <citation type="submission" date="2018-02" db="EMBL/GenBank/DDBJ databases">
        <title>Genome sequence of the basidiomycete white-rot fungus Phlebia centrifuga.</title>
        <authorList>
            <person name="Granchi Z."/>
            <person name="Peng M."/>
            <person name="de Vries R.P."/>
            <person name="Hilden K."/>
            <person name="Makela M.R."/>
            <person name="Grigoriev I."/>
            <person name="Riley R."/>
        </authorList>
    </citation>
    <scope>NUCLEOTIDE SEQUENCE [LARGE SCALE GENOMIC DNA]</scope>
    <source>
        <strain evidence="1 2">FBCC195</strain>
    </source>
</reference>
<gene>
    <name evidence="1" type="ORF">PHLCEN_2v10550</name>
</gene>
<protein>
    <submittedName>
        <fullName evidence="1">Uncharacterized protein</fullName>
    </submittedName>
</protein>
<dbReference type="Proteomes" id="UP000186601">
    <property type="component" value="Unassembled WGS sequence"/>
</dbReference>
<dbReference type="AlphaFoldDB" id="A0A2R6NMM8"/>
<evidence type="ECO:0000313" key="1">
    <source>
        <dbReference type="EMBL" id="PSR73631.1"/>
    </source>
</evidence>
<accession>A0A2R6NMM8</accession>
<keyword evidence="2" id="KW-1185">Reference proteome</keyword>
<sequence length="105" mass="12251">MAGGDYVFRFVYPPVDSDPDPRAVEIKQVVQVNGTEELRDFYKFQHPNTRMSFCVTNYFRKNFETQVWESAGHIDWSSNTVGTIYFGVERTSISEVRKEKKKTSK</sequence>
<organism evidence="1 2">
    <name type="scientific">Hermanssonia centrifuga</name>
    <dbReference type="NCBI Taxonomy" id="98765"/>
    <lineage>
        <taxon>Eukaryota</taxon>
        <taxon>Fungi</taxon>
        <taxon>Dikarya</taxon>
        <taxon>Basidiomycota</taxon>
        <taxon>Agaricomycotina</taxon>
        <taxon>Agaricomycetes</taxon>
        <taxon>Polyporales</taxon>
        <taxon>Meruliaceae</taxon>
        <taxon>Hermanssonia</taxon>
    </lineage>
</organism>